<keyword evidence="4" id="KW-0598">Phosphotransferase system</keyword>
<evidence type="ECO:0000256" key="5">
    <source>
        <dbReference type="PIRSR" id="PIRSR000699-1"/>
    </source>
</evidence>
<evidence type="ECO:0000256" key="6">
    <source>
        <dbReference type="PROSITE-ProRule" id="PRU00418"/>
    </source>
</evidence>
<dbReference type="PANTHER" id="PTHR34382">
    <property type="entry name" value="PTS SYSTEM N,N'-DIACETYLCHITOBIOSE-SPECIFIC EIIA COMPONENT"/>
    <property type="match status" value="1"/>
</dbReference>
<dbReference type="AlphaFoldDB" id="B6G895"/>
<accession>B6G895</accession>
<organism evidence="7 8">
    <name type="scientific">Collinsella stercoris DSM 13279</name>
    <dbReference type="NCBI Taxonomy" id="445975"/>
    <lineage>
        <taxon>Bacteria</taxon>
        <taxon>Bacillati</taxon>
        <taxon>Actinomycetota</taxon>
        <taxon>Coriobacteriia</taxon>
        <taxon>Coriobacteriales</taxon>
        <taxon>Coriobacteriaceae</taxon>
        <taxon>Collinsella</taxon>
    </lineage>
</organism>
<evidence type="ECO:0000256" key="4">
    <source>
        <dbReference type="ARBA" id="ARBA00022683"/>
    </source>
</evidence>
<dbReference type="STRING" id="445975.COLSTE_00285"/>
<dbReference type="InterPro" id="IPR036542">
    <property type="entry name" value="PTS_IIA_lac/cel_sf"/>
</dbReference>
<reference evidence="7 8" key="2">
    <citation type="submission" date="2008-10" db="EMBL/GenBank/DDBJ databases">
        <authorList>
            <person name="Fulton L."/>
            <person name="Clifton S."/>
            <person name="Fulton B."/>
            <person name="Xu J."/>
            <person name="Minx P."/>
            <person name="Pepin K.H."/>
            <person name="Johnson M."/>
            <person name="Thiruvilangam P."/>
            <person name="Bhonagiri V."/>
            <person name="Nash W.E."/>
            <person name="Mardis E.R."/>
            <person name="Wilson R.K."/>
        </authorList>
    </citation>
    <scope>NUCLEOTIDE SEQUENCE [LARGE SCALE GENOMIC DNA]</scope>
    <source>
        <strain evidence="7 8">DSM 13279</strain>
    </source>
</reference>
<comment type="caution">
    <text evidence="7">The sequence shown here is derived from an EMBL/GenBank/DDBJ whole genome shotgun (WGS) entry which is preliminary data.</text>
</comment>
<feature type="active site" description="Tele-phosphohistidine intermediate" evidence="5">
    <location>
        <position position="87"/>
    </location>
</feature>
<reference evidence="7 8" key="1">
    <citation type="submission" date="2008-10" db="EMBL/GenBank/DDBJ databases">
        <title>Draft genome sequence of Collinsella stercoris (DSM 13279).</title>
        <authorList>
            <person name="Sudarsanam P."/>
            <person name="Ley R."/>
            <person name="Guruge J."/>
            <person name="Turnbaugh P.J."/>
            <person name="Mahowald M."/>
            <person name="Liep D."/>
            <person name="Gordon J."/>
        </authorList>
    </citation>
    <scope>NUCLEOTIDE SEQUENCE [LARGE SCALE GENOMIC DNA]</scope>
    <source>
        <strain evidence="7 8">DSM 13279</strain>
    </source>
</reference>
<dbReference type="PROSITE" id="PS51095">
    <property type="entry name" value="PTS_EIIA_TYPE_3"/>
    <property type="match status" value="1"/>
</dbReference>
<keyword evidence="1" id="KW-0813">Transport</keyword>
<dbReference type="Gene3D" id="1.20.58.80">
    <property type="entry name" value="Phosphotransferase system, lactose/cellobiose-type IIA subunit"/>
    <property type="match status" value="1"/>
</dbReference>
<dbReference type="PIRSF" id="PIRSF000699">
    <property type="entry name" value="PTS_IILac_III"/>
    <property type="match status" value="1"/>
</dbReference>
<dbReference type="Proteomes" id="UP000003560">
    <property type="component" value="Unassembled WGS sequence"/>
</dbReference>
<keyword evidence="8" id="KW-1185">Reference proteome</keyword>
<dbReference type="GO" id="GO:0009401">
    <property type="term" value="P:phosphoenolpyruvate-dependent sugar phosphotransferase system"/>
    <property type="evidence" value="ECO:0007669"/>
    <property type="project" value="UniProtKB-KW"/>
</dbReference>
<evidence type="ECO:0000313" key="7">
    <source>
        <dbReference type="EMBL" id="EEA91517.1"/>
    </source>
</evidence>
<evidence type="ECO:0000256" key="1">
    <source>
        <dbReference type="ARBA" id="ARBA00022448"/>
    </source>
</evidence>
<keyword evidence="3" id="KW-0808">Transferase</keyword>
<feature type="modified residue" description="Phosphohistidine; by HPr" evidence="6">
    <location>
        <position position="87"/>
    </location>
</feature>
<dbReference type="Pfam" id="PF02255">
    <property type="entry name" value="PTS_IIA"/>
    <property type="match status" value="1"/>
</dbReference>
<evidence type="ECO:0000256" key="3">
    <source>
        <dbReference type="ARBA" id="ARBA00022679"/>
    </source>
</evidence>
<sequence>MEMMTMSSDVQMDETQIACFSIISYVGEAKSCYMEALRAARKGEFDQARTLVEQGSAHFAEGHQAHGTLITREAATGDVPTSLLLMHAEAQLMDAESCKTYTVEFIELHEELTALRKGMAAA</sequence>
<dbReference type="HOGENOM" id="CLU_152490_0_0_11"/>
<protein>
    <submittedName>
        <fullName evidence="7">PTS system, Lactose/Cellobiose specific IIA subunit</fullName>
    </submittedName>
</protein>
<dbReference type="SUPFAM" id="SSF46973">
    <property type="entry name" value="Enzyme IIa from lactose specific PTS, IIa-lac"/>
    <property type="match status" value="1"/>
</dbReference>
<gene>
    <name evidence="7" type="ORF">COLSTE_00285</name>
</gene>
<dbReference type="PANTHER" id="PTHR34382:SF7">
    <property type="entry name" value="PTS SYSTEM N,N'-DIACETYLCHITOBIOSE-SPECIFIC EIIA COMPONENT"/>
    <property type="match status" value="1"/>
</dbReference>
<keyword evidence="2" id="KW-0762">Sugar transport</keyword>
<dbReference type="EMBL" id="ABXJ01000014">
    <property type="protein sequence ID" value="EEA91517.1"/>
    <property type="molecule type" value="Genomic_DNA"/>
</dbReference>
<dbReference type="InterPro" id="IPR003188">
    <property type="entry name" value="PTS_IIA_lac/cel"/>
</dbReference>
<dbReference type="eggNOG" id="COG1447">
    <property type="taxonomic scope" value="Bacteria"/>
</dbReference>
<evidence type="ECO:0000313" key="8">
    <source>
        <dbReference type="Proteomes" id="UP000003560"/>
    </source>
</evidence>
<evidence type="ECO:0000256" key="2">
    <source>
        <dbReference type="ARBA" id="ARBA00022597"/>
    </source>
</evidence>
<proteinExistence type="predicted"/>
<dbReference type="GO" id="GO:0016740">
    <property type="term" value="F:transferase activity"/>
    <property type="evidence" value="ECO:0007669"/>
    <property type="project" value="UniProtKB-KW"/>
</dbReference>
<name>B6G895_9ACTN</name>